<dbReference type="PANTHER" id="PTHR21963">
    <property type="entry name" value="PF6"/>
    <property type="match status" value="1"/>
</dbReference>
<evidence type="ECO:0000313" key="2">
    <source>
        <dbReference type="EMBL" id="CAI9613096.1"/>
    </source>
</evidence>
<name>A0ABN9GZR1_9NEOB</name>
<keyword evidence="1" id="KW-0175">Coiled coil</keyword>
<dbReference type="Proteomes" id="UP001162483">
    <property type="component" value="Unassembled WGS sequence"/>
</dbReference>
<dbReference type="PANTHER" id="PTHR21963:SF1">
    <property type="entry name" value="SPERM-ASSOCIATED ANTIGEN 17"/>
    <property type="match status" value="1"/>
</dbReference>
<gene>
    <name evidence="2" type="ORF">SPARVUS_LOCUS14835851</name>
</gene>
<dbReference type="InterPro" id="IPR026173">
    <property type="entry name" value="SPAG17"/>
</dbReference>
<comment type="caution">
    <text evidence="2">The sequence shown here is derived from an EMBL/GenBank/DDBJ whole genome shotgun (WGS) entry which is preliminary data.</text>
</comment>
<feature type="coiled-coil region" evidence="1">
    <location>
        <begin position="4"/>
        <end position="38"/>
    </location>
</feature>
<reference evidence="2" key="1">
    <citation type="submission" date="2023-05" db="EMBL/GenBank/DDBJ databases">
        <authorList>
            <person name="Stuckert A."/>
        </authorList>
    </citation>
    <scope>NUCLEOTIDE SEQUENCE</scope>
</reference>
<organism evidence="2 3">
    <name type="scientific">Staurois parvus</name>
    <dbReference type="NCBI Taxonomy" id="386267"/>
    <lineage>
        <taxon>Eukaryota</taxon>
        <taxon>Metazoa</taxon>
        <taxon>Chordata</taxon>
        <taxon>Craniata</taxon>
        <taxon>Vertebrata</taxon>
        <taxon>Euteleostomi</taxon>
        <taxon>Amphibia</taxon>
        <taxon>Batrachia</taxon>
        <taxon>Anura</taxon>
        <taxon>Neobatrachia</taxon>
        <taxon>Ranoidea</taxon>
        <taxon>Ranidae</taxon>
        <taxon>Staurois</taxon>
    </lineage>
</organism>
<proteinExistence type="predicted"/>
<evidence type="ECO:0000313" key="3">
    <source>
        <dbReference type="Proteomes" id="UP001162483"/>
    </source>
</evidence>
<keyword evidence="3" id="KW-1185">Reference proteome</keyword>
<feature type="non-terminal residue" evidence="2">
    <location>
        <position position="142"/>
    </location>
</feature>
<evidence type="ECO:0000256" key="1">
    <source>
        <dbReference type="SAM" id="Coils"/>
    </source>
</evidence>
<dbReference type="EMBL" id="CATNWA010019423">
    <property type="protein sequence ID" value="CAI9613096.1"/>
    <property type="molecule type" value="Genomic_DNA"/>
</dbReference>
<sequence>MEVREKLELSLKRYINKVLKKEEELEELTIKEPRTEEEKGKAADLLMLVLSLPESREPPPAPSLELIHGDITSLYENAVSLPPPPPPPMAKPQRSVQDWDELRLEIQEKTDNLAAMRNRDIPPYFQSEVAPQFLQNQVRSSH</sequence>
<protein>
    <submittedName>
        <fullName evidence="2">Uncharacterized protein</fullName>
    </submittedName>
</protein>
<accession>A0ABN9GZR1</accession>